<dbReference type="InterPro" id="IPR036514">
    <property type="entry name" value="SGNH_hydro_sf"/>
</dbReference>
<comment type="caution">
    <text evidence="2">The sequence shown here is derived from an EMBL/GenBank/DDBJ whole genome shotgun (WGS) entry which is preliminary data.</text>
</comment>
<gene>
    <name evidence="2" type="ORF">FRY74_02020</name>
</gene>
<name>A0A5C6RXS6_9FLAO</name>
<accession>A0A5C6RXS6</accession>
<evidence type="ECO:0008006" key="4">
    <source>
        <dbReference type="Google" id="ProtNLM"/>
    </source>
</evidence>
<dbReference type="OrthoDB" id="9764164at2"/>
<dbReference type="PROSITE" id="PS51257">
    <property type="entry name" value="PROKAR_LIPOPROTEIN"/>
    <property type="match status" value="1"/>
</dbReference>
<keyword evidence="1" id="KW-0732">Signal</keyword>
<reference evidence="2 3" key="1">
    <citation type="submission" date="2019-08" db="EMBL/GenBank/DDBJ databases">
        <title>Genome of Vicingus serpentipes NCIMB 15042.</title>
        <authorList>
            <person name="Bowman J.P."/>
        </authorList>
    </citation>
    <scope>NUCLEOTIDE SEQUENCE [LARGE SCALE GENOMIC DNA]</scope>
    <source>
        <strain evidence="2 3">NCIMB 15042</strain>
    </source>
</reference>
<sequence>MKKPIYLILSVVILTVTSCMKTEFNDFETSSGTADFTNFIALGNSFTQGFQDGGLHNEFGQQQNSYPSIVATQMGTSFIQPLVSGTGSGYMHLEYRNGEITVIKNYDHNISNNDPQAIDYDPSYLTWGDKTVKYNNLGVGGLNVRNIISRNTTEALEYHIYLGSSAPAPLAWNGVSGEPISSYGRFLDFGTISNRIEYIEHVKNSNATFFTNWLGINDVMGWAKSGGDDKSGAAALTDVAEFREKYDTLLDVFQNMGAKGVCATIFDFTESPLFTTITLEALDKDIWIKEGADTTIIRKALPEDLILLSALSLVKEGTGLTPSNPLPHQQVLDKDEVIITKSHINMLNNEIVLSSNAHGFPIVDMYNFMSKLTSGMSIDGVNYTTKFIEGGAYSLDGLHPNTRGNAIIANEFIRVINENFNSSLRPVAVNNYKGIIFPN</sequence>
<proteinExistence type="predicted"/>
<evidence type="ECO:0000313" key="3">
    <source>
        <dbReference type="Proteomes" id="UP000321721"/>
    </source>
</evidence>
<dbReference type="AlphaFoldDB" id="A0A5C6RXS6"/>
<feature type="signal peptide" evidence="1">
    <location>
        <begin position="1"/>
        <end position="21"/>
    </location>
</feature>
<dbReference type="Proteomes" id="UP000321721">
    <property type="component" value="Unassembled WGS sequence"/>
</dbReference>
<dbReference type="SUPFAM" id="SSF52266">
    <property type="entry name" value="SGNH hydrolase"/>
    <property type="match status" value="1"/>
</dbReference>
<organism evidence="2 3">
    <name type="scientific">Vicingus serpentipes</name>
    <dbReference type="NCBI Taxonomy" id="1926625"/>
    <lineage>
        <taxon>Bacteria</taxon>
        <taxon>Pseudomonadati</taxon>
        <taxon>Bacteroidota</taxon>
        <taxon>Flavobacteriia</taxon>
        <taxon>Flavobacteriales</taxon>
        <taxon>Vicingaceae</taxon>
        <taxon>Vicingus</taxon>
    </lineage>
</organism>
<feature type="chain" id="PRO_5023090658" description="G-D-S-L family lipolytic protein" evidence="1">
    <location>
        <begin position="22"/>
        <end position="439"/>
    </location>
</feature>
<keyword evidence="3" id="KW-1185">Reference proteome</keyword>
<evidence type="ECO:0000313" key="2">
    <source>
        <dbReference type="EMBL" id="TXB66983.1"/>
    </source>
</evidence>
<dbReference type="EMBL" id="VOOS01000001">
    <property type="protein sequence ID" value="TXB66983.1"/>
    <property type="molecule type" value="Genomic_DNA"/>
</dbReference>
<dbReference type="Pfam" id="PF00657">
    <property type="entry name" value="Lipase_GDSL"/>
    <property type="match status" value="1"/>
</dbReference>
<dbReference type="RefSeq" id="WP_147098109.1">
    <property type="nucleotide sequence ID" value="NZ_VOOS01000001.1"/>
</dbReference>
<evidence type="ECO:0000256" key="1">
    <source>
        <dbReference type="SAM" id="SignalP"/>
    </source>
</evidence>
<protein>
    <recommendedName>
        <fullName evidence="4">G-D-S-L family lipolytic protein</fullName>
    </recommendedName>
</protein>
<dbReference type="InterPro" id="IPR001087">
    <property type="entry name" value="GDSL"/>
</dbReference>
<dbReference type="GO" id="GO:0016788">
    <property type="term" value="F:hydrolase activity, acting on ester bonds"/>
    <property type="evidence" value="ECO:0007669"/>
    <property type="project" value="InterPro"/>
</dbReference>
<dbReference type="Gene3D" id="3.40.50.1110">
    <property type="entry name" value="SGNH hydrolase"/>
    <property type="match status" value="1"/>
</dbReference>